<evidence type="ECO:0000256" key="8">
    <source>
        <dbReference type="ARBA" id="ARBA00023012"/>
    </source>
</evidence>
<gene>
    <name evidence="12" type="ORF">E3O44_16735</name>
</gene>
<feature type="transmembrane region" description="Helical" evidence="9">
    <location>
        <begin position="140"/>
        <end position="165"/>
    </location>
</feature>
<dbReference type="EC" id="2.7.13.3" evidence="2"/>
<comment type="catalytic activity">
    <reaction evidence="1">
        <text>ATP + protein L-histidine = ADP + protein N-phospho-L-histidine.</text>
        <dbReference type="EC" id="2.7.13.3"/>
    </reaction>
</comment>
<dbReference type="InterPro" id="IPR036890">
    <property type="entry name" value="HATPase_C_sf"/>
</dbReference>
<dbReference type="SUPFAM" id="SSF56954">
    <property type="entry name" value="Outer membrane efflux proteins (OEP)"/>
    <property type="match status" value="1"/>
</dbReference>
<feature type="domain" description="Signal transduction histidine kinase subgroup 3 dimerisation and phosphoacceptor" evidence="10">
    <location>
        <begin position="197"/>
        <end position="262"/>
    </location>
</feature>
<evidence type="ECO:0000313" key="12">
    <source>
        <dbReference type="EMBL" id="TFB84124.1"/>
    </source>
</evidence>
<dbReference type="GO" id="GO:0016301">
    <property type="term" value="F:kinase activity"/>
    <property type="evidence" value="ECO:0007669"/>
    <property type="project" value="UniProtKB-KW"/>
</dbReference>
<keyword evidence="5" id="KW-0547">Nucleotide-binding</keyword>
<evidence type="ECO:0000259" key="11">
    <source>
        <dbReference type="Pfam" id="PF23539"/>
    </source>
</evidence>
<feature type="transmembrane region" description="Helical" evidence="9">
    <location>
        <begin position="94"/>
        <end position="120"/>
    </location>
</feature>
<evidence type="ECO:0000313" key="13">
    <source>
        <dbReference type="Proteomes" id="UP000297608"/>
    </source>
</evidence>
<comment type="caution">
    <text evidence="12">The sequence shown here is derived from an EMBL/GenBank/DDBJ whole genome shotgun (WGS) entry which is preliminary data.</text>
</comment>
<evidence type="ECO:0000256" key="2">
    <source>
        <dbReference type="ARBA" id="ARBA00012438"/>
    </source>
</evidence>
<dbReference type="RefSeq" id="WP_134535920.1">
    <property type="nucleotide sequence ID" value="NZ_SOFG01000023.1"/>
</dbReference>
<accession>A0ABY2IAF1</accession>
<evidence type="ECO:0000256" key="3">
    <source>
        <dbReference type="ARBA" id="ARBA00022553"/>
    </source>
</evidence>
<keyword evidence="9" id="KW-1133">Transmembrane helix</keyword>
<dbReference type="Proteomes" id="UP000297608">
    <property type="component" value="Unassembled WGS sequence"/>
</dbReference>
<sequence>MIRHLSRQQLTVDAAIAVVLFLARSVLGFDTVVVFWVAVGMAVALFMRRLSPALALGIAWCTVAVQLASMSLPDIANAAILPVLYATGAYGPRIICWLGLASVPVGAAVATVYVLVMASGGLDNLAGLVLQVRTGEAFQAGAPGVVGFTSALALFGLSWALGLLASTWGNARASRAALLAAEAEQAAALREVAVEQERTRIARDMHDVVAHSLAVVIAQADGGRYARATNPEAADEAFRTIATTAREALGDVRVLLRQLRSHETAGPQPTLDDLDRLVDQLRTSGLTIERAETGPPVRLGSGQQLAIYRVVQESLTNVLRHGDRSELVTIRFAWAETALELTVASGLRSPRTSVSGPPGHGIDGMRERAMLAGGTFDAGVQGNRFVVRVSLPVLAGGVTLA</sequence>
<organism evidence="12 13">
    <name type="scientific">Cryobacterium algoricola</name>
    <dbReference type="NCBI Taxonomy" id="1259183"/>
    <lineage>
        <taxon>Bacteria</taxon>
        <taxon>Bacillati</taxon>
        <taxon>Actinomycetota</taxon>
        <taxon>Actinomycetes</taxon>
        <taxon>Micrococcales</taxon>
        <taxon>Microbacteriaceae</taxon>
        <taxon>Cryobacterium</taxon>
    </lineage>
</organism>
<reference evidence="12 13" key="1">
    <citation type="submission" date="2019-03" db="EMBL/GenBank/DDBJ databases">
        <title>Genomics of glacier-inhabiting Cryobacterium strains.</title>
        <authorList>
            <person name="Liu Q."/>
            <person name="Xin Y.-H."/>
        </authorList>
    </citation>
    <scope>NUCLEOTIDE SEQUENCE [LARGE SCALE GENOMIC DNA]</scope>
    <source>
        <strain evidence="12 13">MDB2-B</strain>
    </source>
</reference>
<evidence type="ECO:0000256" key="5">
    <source>
        <dbReference type="ARBA" id="ARBA00022741"/>
    </source>
</evidence>
<dbReference type="Pfam" id="PF23539">
    <property type="entry name" value="DUF7134"/>
    <property type="match status" value="1"/>
</dbReference>
<feature type="domain" description="DUF7134" evidence="11">
    <location>
        <begin position="4"/>
        <end position="114"/>
    </location>
</feature>
<keyword evidence="8" id="KW-0902">Two-component regulatory system</keyword>
<dbReference type="InterPro" id="IPR011712">
    <property type="entry name" value="Sig_transdc_His_kin_sub3_dim/P"/>
</dbReference>
<evidence type="ECO:0000256" key="1">
    <source>
        <dbReference type="ARBA" id="ARBA00000085"/>
    </source>
</evidence>
<proteinExistence type="predicted"/>
<dbReference type="PANTHER" id="PTHR24421:SF10">
    <property type="entry name" value="NITRATE_NITRITE SENSOR PROTEIN NARQ"/>
    <property type="match status" value="1"/>
</dbReference>
<keyword evidence="9" id="KW-0812">Transmembrane</keyword>
<dbReference type="Gene3D" id="1.20.5.1930">
    <property type="match status" value="1"/>
</dbReference>
<keyword evidence="3" id="KW-0597">Phosphoprotein</keyword>
<feature type="transmembrane region" description="Helical" evidence="9">
    <location>
        <begin position="53"/>
        <end position="73"/>
    </location>
</feature>
<dbReference type="Pfam" id="PF07730">
    <property type="entry name" value="HisKA_3"/>
    <property type="match status" value="1"/>
</dbReference>
<dbReference type="CDD" id="cd16917">
    <property type="entry name" value="HATPase_UhpB-NarQ-NarX-like"/>
    <property type="match status" value="1"/>
</dbReference>
<keyword evidence="6 12" id="KW-0418">Kinase</keyword>
<dbReference type="InterPro" id="IPR055558">
    <property type="entry name" value="DUF7134"/>
</dbReference>
<dbReference type="Gene3D" id="3.30.565.10">
    <property type="entry name" value="Histidine kinase-like ATPase, C-terminal domain"/>
    <property type="match status" value="1"/>
</dbReference>
<feature type="transmembrane region" description="Helical" evidence="9">
    <location>
        <begin position="21"/>
        <end position="47"/>
    </location>
</feature>
<evidence type="ECO:0000259" key="10">
    <source>
        <dbReference type="Pfam" id="PF07730"/>
    </source>
</evidence>
<keyword evidence="7" id="KW-0067">ATP-binding</keyword>
<dbReference type="SUPFAM" id="SSF55874">
    <property type="entry name" value="ATPase domain of HSP90 chaperone/DNA topoisomerase II/histidine kinase"/>
    <property type="match status" value="1"/>
</dbReference>
<keyword evidence="13" id="KW-1185">Reference proteome</keyword>
<evidence type="ECO:0000256" key="7">
    <source>
        <dbReference type="ARBA" id="ARBA00022840"/>
    </source>
</evidence>
<protein>
    <recommendedName>
        <fullName evidence="2">histidine kinase</fullName>
        <ecNumber evidence="2">2.7.13.3</ecNumber>
    </recommendedName>
</protein>
<evidence type="ECO:0000256" key="9">
    <source>
        <dbReference type="SAM" id="Phobius"/>
    </source>
</evidence>
<dbReference type="InterPro" id="IPR050482">
    <property type="entry name" value="Sensor_HK_TwoCompSys"/>
</dbReference>
<name>A0ABY2IAF1_9MICO</name>
<dbReference type="EMBL" id="SOFG01000023">
    <property type="protein sequence ID" value="TFB84124.1"/>
    <property type="molecule type" value="Genomic_DNA"/>
</dbReference>
<keyword evidence="4" id="KW-0808">Transferase</keyword>
<keyword evidence="9" id="KW-0472">Membrane</keyword>
<evidence type="ECO:0000256" key="4">
    <source>
        <dbReference type="ARBA" id="ARBA00022679"/>
    </source>
</evidence>
<dbReference type="PANTHER" id="PTHR24421">
    <property type="entry name" value="NITRATE/NITRITE SENSOR PROTEIN NARX-RELATED"/>
    <property type="match status" value="1"/>
</dbReference>
<evidence type="ECO:0000256" key="6">
    <source>
        <dbReference type="ARBA" id="ARBA00022777"/>
    </source>
</evidence>